<keyword evidence="1" id="KW-0732">Signal</keyword>
<name>A0A5E4YX13_9BURK</name>
<evidence type="ECO:0000313" key="3">
    <source>
        <dbReference type="EMBL" id="VVE53464.1"/>
    </source>
</evidence>
<dbReference type="InterPro" id="IPR007210">
    <property type="entry name" value="ABC_Gly_betaine_transp_sub-bd"/>
</dbReference>
<dbReference type="AlphaFoldDB" id="A0A5E4YX13"/>
<dbReference type="Pfam" id="PF04069">
    <property type="entry name" value="OpuAC"/>
    <property type="match status" value="1"/>
</dbReference>
<feature type="chain" id="PRO_5030117032" evidence="1">
    <location>
        <begin position="45"/>
        <end position="316"/>
    </location>
</feature>
<evidence type="ECO:0000259" key="2">
    <source>
        <dbReference type="Pfam" id="PF04069"/>
    </source>
</evidence>
<accession>A0A5E4YX13</accession>
<dbReference type="Gene3D" id="3.40.190.10">
    <property type="entry name" value="Periplasmic binding protein-like II"/>
    <property type="match status" value="1"/>
</dbReference>
<organism evidence="3 4">
    <name type="scientific">Pandoraea iniqua</name>
    <dbReference type="NCBI Taxonomy" id="2508288"/>
    <lineage>
        <taxon>Bacteria</taxon>
        <taxon>Pseudomonadati</taxon>
        <taxon>Pseudomonadota</taxon>
        <taxon>Betaproteobacteria</taxon>
        <taxon>Burkholderiales</taxon>
        <taxon>Burkholderiaceae</taxon>
        <taxon>Pandoraea</taxon>
    </lineage>
</organism>
<dbReference type="CDD" id="cd13611">
    <property type="entry name" value="PBP2_YehZ"/>
    <property type="match status" value="1"/>
</dbReference>
<feature type="domain" description="ABC-type glycine betaine transport system substrate-binding" evidence="2">
    <location>
        <begin position="46"/>
        <end position="311"/>
    </location>
</feature>
<keyword evidence="4" id="KW-1185">Reference proteome</keyword>
<dbReference type="SUPFAM" id="SSF53850">
    <property type="entry name" value="Periplasmic binding protein-like II"/>
    <property type="match status" value="1"/>
</dbReference>
<evidence type="ECO:0000256" key="1">
    <source>
        <dbReference type="SAM" id="SignalP"/>
    </source>
</evidence>
<reference evidence="3 4" key="1">
    <citation type="submission" date="2019-08" db="EMBL/GenBank/DDBJ databases">
        <authorList>
            <person name="Peeters C."/>
        </authorList>
    </citation>
    <scope>NUCLEOTIDE SEQUENCE [LARGE SCALE GENOMIC DNA]</scope>
    <source>
        <strain evidence="3 4">LMG 31115</strain>
    </source>
</reference>
<protein>
    <submittedName>
        <fullName evidence="3">Osmoprotectant-binding protein OsmX</fullName>
    </submittedName>
</protein>
<evidence type="ECO:0000313" key="4">
    <source>
        <dbReference type="Proteomes" id="UP000333828"/>
    </source>
</evidence>
<feature type="signal peptide" evidence="1">
    <location>
        <begin position="1"/>
        <end position="44"/>
    </location>
</feature>
<proteinExistence type="predicted"/>
<dbReference type="Proteomes" id="UP000333828">
    <property type="component" value="Unassembled WGS sequence"/>
</dbReference>
<dbReference type="GO" id="GO:0022857">
    <property type="term" value="F:transmembrane transporter activity"/>
    <property type="evidence" value="ECO:0007669"/>
    <property type="project" value="InterPro"/>
</dbReference>
<dbReference type="GO" id="GO:0043190">
    <property type="term" value="C:ATP-binding cassette (ABC) transporter complex"/>
    <property type="evidence" value="ECO:0007669"/>
    <property type="project" value="InterPro"/>
</dbReference>
<gene>
    <name evidence="3" type="primary">osmX</name>
    <name evidence="3" type="ORF">PIN31115_04829</name>
</gene>
<dbReference type="Gene3D" id="3.40.190.120">
    <property type="entry name" value="Osmoprotection protein (prox), domain 2"/>
    <property type="match status" value="1"/>
</dbReference>
<dbReference type="EMBL" id="CABPSI010000006">
    <property type="protein sequence ID" value="VVE53464.1"/>
    <property type="molecule type" value="Genomic_DNA"/>
</dbReference>
<sequence length="316" mass="35352">MKSIFSRTRFGKLPRFMNVARRTRKLAVVGLALTAMAVSGVAQAATLTIGGKNFTEQLILSEMTAQYLKSKGYDVELKNGLGSVVMRQGMESNQLDVVWEYTGTSLIVYNKVTEKLDPAQTYERVKELDGKIGIVWLNPSTLNNTYAFAMPGKIAREAGIETVSQLIERFKANPKMQFAFDMEFVGRSDGLEPMEQLYDFHLERENIKQMDPGLVYTALKNEQIDSGLVYTSDGRNKGFDLKVLTDDKGFFPAYAATPVVRKEVLDANPKLADELNVLAAKINDENMREMNAKVDIEHKGVARVAREFLSQEGLVQ</sequence>